<evidence type="ECO:0000313" key="2">
    <source>
        <dbReference type="EMBL" id="GJJ08680.1"/>
    </source>
</evidence>
<protein>
    <submittedName>
        <fullName evidence="2">Uncharacterized protein</fullName>
    </submittedName>
</protein>
<feature type="compositionally biased region" description="Basic and acidic residues" evidence="1">
    <location>
        <begin position="366"/>
        <end position="375"/>
    </location>
</feature>
<feature type="region of interest" description="Disordered" evidence="1">
    <location>
        <begin position="209"/>
        <end position="229"/>
    </location>
</feature>
<accession>A0AAV5A9U0</accession>
<keyword evidence="3" id="KW-1185">Reference proteome</keyword>
<gene>
    <name evidence="2" type="ORF">Clacol_002899</name>
</gene>
<evidence type="ECO:0000256" key="1">
    <source>
        <dbReference type="SAM" id="MobiDB-lite"/>
    </source>
</evidence>
<dbReference type="AlphaFoldDB" id="A0AAV5A9U0"/>
<name>A0AAV5A9U0_9AGAM</name>
<sequence length="544" mass="59505">MSSRRPLPTLALVLPHPQLPITRNYSPRTPRACTPSTPFAKQLIMSPRNSIDSWGSSTGNAEDDSQWDWKPEQVALLIRALDAVPGHLYTPFNGPVPPSNLLDQIARRVLKAHETLEWPHSVRATRAKLAEIARANNKENMTIDETEEEQTFVTGNDAAQFLQSKRSVSKRPLYRQSSMDFLPAKDKTSGSLSRLSTRLQRADRIIPAYHPYARPSSRSPSPPNLVTAPRHAPQLTKMVLRPRPVPGSLGGVPFPPTLRRSVSTLSNPVSNTGPSSRPPTRIRRADSFSLPAPAPLKRAPSFGNVTTYDALPHPSTINPSQTSDVTTLPMMEKQCQDPETDNEEKARQVRAKRPRIKSNNSSRSGTPEKKNKVEDSFDPVSSPNRTLRSRAAKPTSPFSERKPRKSSATSSPPAVSTALNPTVSSAAKQTQKVKVKAATTPSRSSTRTTRPRVETIFGPELPTRKEIQRSPVADIDVSSLDPSKGTALPPAPSPTRTLRRIKTTLFNAGVGRRISFGSLPVSSHDIELSAIHEGKGLGSAFELS</sequence>
<dbReference type="Proteomes" id="UP001050691">
    <property type="component" value="Unassembled WGS sequence"/>
</dbReference>
<feature type="region of interest" description="Disordered" evidence="1">
    <location>
        <begin position="241"/>
        <end position="494"/>
    </location>
</feature>
<comment type="caution">
    <text evidence="2">The sequence shown here is derived from an EMBL/GenBank/DDBJ whole genome shotgun (WGS) entry which is preliminary data.</text>
</comment>
<evidence type="ECO:0000313" key="3">
    <source>
        <dbReference type="Proteomes" id="UP001050691"/>
    </source>
</evidence>
<organism evidence="2 3">
    <name type="scientific">Clathrus columnatus</name>
    <dbReference type="NCBI Taxonomy" id="1419009"/>
    <lineage>
        <taxon>Eukaryota</taxon>
        <taxon>Fungi</taxon>
        <taxon>Dikarya</taxon>
        <taxon>Basidiomycota</taxon>
        <taxon>Agaricomycotina</taxon>
        <taxon>Agaricomycetes</taxon>
        <taxon>Phallomycetidae</taxon>
        <taxon>Phallales</taxon>
        <taxon>Clathraceae</taxon>
        <taxon>Clathrus</taxon>
    </lineage>
</organism>
<reference evidence="2" key="1">
    <citation type="submission" date="2021-10" db="EMBL/GenBank/DDBJ databases">
        <title>De novo Genome Assembly of Clathrus columnatus (Basidiomycota, Fungi) Using Illumina and Nanopore Sequence Data.</title>
        <authorList>
            <person name="Ogiso-Tanaka E."/>
            <person name="Itagaki H."/>
            <person name="Hosoya T."/>
            <person name="Hosaka K."/>
        </authorList>
    </citation>
    <scope>NUCLEOTIDE SEQUENCE</scope>
    <source>
        <strain evidence="2">MO-923</strain>
    </source>
</reference>
<feature type="compositionally biased region" description="Low complexity" evidence="1">
    <location>
        <begin position="406"/>
        <end position="418"/>
    </location>
</feature>
<proteinExistence type="predicted"/>
<feature type="compositionally biased region" description="Polar residues" evidence="1">
    <location>
        <begin position="315"/>
        <end position="326"/>
    </location>
</feature>
<dbReference type="EMBL" id="BPWL01000003">
    <property type="protein sequence ID" value="GJJ08680.1"/>
    <property type="molecule type" value="Genomic_DNA"/>
</dbReference>
<feature type="compositionally biased region" description="Polar residues" evidence="1">
    <location>
        <begin position="260"/>
        <end position="275"/>
    </location>
</feature>
<feature type="compositionally biased region" description="Low complexity" evidence="1">
    <location>
        <begin position="426"/>
        <end position="448"/>
    </location>
</feature>